<sequence length="397" mass="45546">MDFSKLISSDIQYYINQNLNSDINKILLKKSPFSDVSMQEIAQQIKGKKTAEKKFPFLLKDGTVFPPNLNLEQASSQSTSEYKAQNLKGKSFLDLTCGFGIDAYFLSRNFDEVTLIEQNPDLIKIVKHNWKILGRKADFINENLEDFLGSLRQAQTDKKSSFDVIYLDPARRDQQNKKKFLLEDLSPNLLEIEEKLTLVSDKVIVKLSPLIDISYLISELQNITEIQIIAVRNEVKELVLIIENKEQRTKDNVEIRCVNLESDEPEFSFNFNDEKSAKSEFSESLNFLYIPNNSILKAGAFNIISEQFGLKKLHPNTHFYTSEDRVENFPGRVLAIEKIESGDLKKGDQYNLISKNYPLKPEEIKKKYKLKDGGKDYLIFTQSINGKVILRSQSSAV</sequence>
<dbReference type="OrthoDB" id="1000417at2"/>
<dbReference type="Pfam" id="PF03602">
    <property type="entry name" value="Cons_hypoth95"/>
    <property type="match status" value="1"/>
</dbReference>
<dbReference type="InterPro" id="IPR041497">
    <property type="entry name" value="Thump-like"/>
</dbReference>
<keyword evidence="4" id="KW-1185">Reference proteome</keyword>
<dbReference type="SUPFAM" id="SSF53335">
    <property type="entry name" value="S-adenosyl-L-methionine-dependent methyltransferases"/>
    <property type="match status" value="1"/>
</dbReference>
<dbReference type="PANTHER" id="PTHR14741:SF32">
    <property type="entry name" value="TRIMETHYLGUANOSINE SYNTHASE"/>
    <property type="match status" value="1"/>
</dbReference>
<reference evidence="4" key="1">
    <citation type="submission" date="2016-10" db="EMBL/GenBank/DDBJ databases">
        <authorList>
            <person name="Varghese N."/>
            <person name="Submissions S."/>
        </authorList>
    </citation>
    <scope>NUCLEOTIDE SEQUENCE [LARGE SCALE GENOMIC DNA]</scope>
    <source>
        <strain evidence="4">DSM 19482</strain>
    </source>
</reference>
<dbReference type="EMBL" id="FTPU01000040">
    <property type="protein sequence ID" value="SIT98085.1"/>
    <property type="molecule type" value="Genomic_DNA"/>
</dbReference>
<name>A0A1U7PX03_9FLAO</name>
<dbReference type="Pfam" id="PF18096">
    <property type="entry name" value="Thump_like"/>
    <property type="match status" value="1"/>
</dbReference>
<gene>
    <name evidence="3" type="ORF">SAMN05660493_02818</name>
</gene>
<evidence type="ECO:0000313" key="4">
    <source>
        <dbReference type="Proteomes" id="UP000187261"/>
    </source>
</evidence>
<dbReference type="STRING" id="1121284.SAMN05660493_02818"/>
<dbReference type="InterPro" id="IPR029063">
    <property type="entry name" value="SAM-dependent_MTases_sf"/>
</dbReference>
<dbReference type="Pfam" id="PF22013">
    <property type="entry name" value="PG_1098_Fer"/>
    <property type="match status" value="1"/>
</dbReference>
<feature type="domain" description="PG-1098 ferredoxin-like" evidence="2">
    <location>
        <begin position="287"/>
        <end position="330"/>
    </location>
</feature>
<dbReference type="RefSeq" id="WP_076784181.1">
    <property type="nucleotide sequence ID" value="NZ_FTPU01000040.1"/>
</dbReference>
<dbReference type="PANTHER" id="PTHR14741">
    <property type="entry name" value="S-ADENOSYLMETHIONINE-DEPENDENT METHYLTRANSFERASE RELATED"/>
    <property type="match status" value="1"/>
</dbReference>
<proteinExistence type="predicted"/>
<dbReference type="AlphaFoldDB" id="A0A1U7PX03"/>
<dbReference type="InterPro" id="IPR054168">
    <property type="entry name" value="PG_1098_Fer"/>
</dbReference>
<dbReference type="Proteomes" id="UP000187261">
    <property type="component" value="Unassembled WGS sequence"/>
</dbReference>
<dbReference type="Gene3D" id="1.10.10.1110">
    <property type="entry name" value="Methyltransferase PG1098, N-terminal domain"/>
    <property type="match status" value="1"/>
</dbReference>
<dbReference type="CDD" id="cd02440">
    <property type="entry name" value="AdoMet_MTases"/>
    <property type="match status" value="1"/>
</dbReference>
<feature type="domain" description="THUMP-like" evidence="1">
    <location>
        <begin position="348"/>
        <end position="384"/>
    </location>
</feature>
<evidence type="ECO:0000259" key="2">
    <source>
        <dbReference type="Pfam" id="PF22013"/>
    </source>
</evidence>
<accession>A0A1U7PX03</accession>
<dbReference type="Gene3D" id="3.40.50.150">
    <property type="entry name" value="Vaccinia Virus protein VP39"/>
    <property type="match status" value="1"/>
</dbReference>
<evidence type="ECO:0000313" key="3">
    <source>
        <dbReference type="EMBL" id="SIT98085.1"/>
    </source>
</evidence>
<protein>
    <submittedName>
        <fullName evidence="3">Uncharacterized protein</fullName>
    </submittedName>
</protein>
<organism evidence="3 4">
    <name type="scientific">Epilithonimonas bovis DSM 19482</name>
    <dbReference type="NCBI Taxonomy" id="1121284"/>
    <lineage>
        <taxon>Bacteria</taxon>
        <taxon>Pseudomonadati</taxon>
        <taxon>Bacteroidota</taxon>
        <taxon>Flavobacteriia</taxon>
        <taxon>Flavobacteriales</taxon>
        <taxon>Weeksellaceae</taxon>
        <taxon>Chryseobacterium group</taxon>
        <taxon>Epilithonimonas</taxon>
    </lineage>
</organism>
<evidence type="ECO:0000259" key="1">
    <source>
        <dbReference type="Pfam" id="PF18096"/>
    </source>
</evidence>